<dbReference type="RefSeq" id="WP_276665834.1">
    <property type="nucleotide sequence ID" value="NZ_JBAIZG010000058.1"/>
</dbReference>
<keyword evidence="5 8" id="KW-1133">Transmembrane helix</keyword>
<dbReference type="InterPro" id="IPR050681">
    <property type="entry name" value="CDF/SLC30A"/>
</dbReference>
<dbReference type="InterPro" id="IPR027469">
    <property type="entry name" value="Cation_efflux_TMD_sf"/>
</dbReference>
<dbReference type="AlphaFoldDB" id="A0A3E0K4J1"/>
<dbReference type="PANTHER" id="PTHR11562:SF17">
    <property type="entry name" value="RE54080P-RELATED"/>
    <property type="match status" value="1"/>
</dbReference>
<feature type="transmembrane region" description="Helical" evidence="8">
    <location>
        <begin position="70"/>
        <end position="88"/>
    </location>
</feature>
<evidence type="ECO:0000259" key="10">
    <source>
        <dbReference type="Pfam" id="PF16916"/>
    </source>
</evidence>
<dbReference type="EMBL" id="QEWE01000016">
    <property type="protein sequence ID" value="REJ28610.1"/>
    <property type="molecule type" value="Genomic_DNA"/>
</dbReference>
<dbReference type="InterPro" id="IPR027470">
    <property type="entry name" value="Cation_efflux_CTD"/>
</dbReference>
<protein>
    <submittedName>
        <fullName evidence="11">Cation transporter</fullName>
    </submittedName>
</protein>
<sequence>MKGAILLADRRHHHPDDHHHGHPHHHFDHYREGNKKGLMIAVCITAGVMLLEFFGGILTNSLALLSDSGHMLSDLGSLLLSFIAILFAKRPSSPEKTYGYYRFEILAAFVNGITLFFLSGFIVWEAVERFFDPPAVNSGAMIAIAFAGLTANLLSALVLMKTADVQGNINIRSAFLHVVGDALGSVGAIVAGFLMYSFGWYLADPAISVFVALLIMRSGWNVFNRSVHILMEGTPANIDQREVKRALEEIDGVIRVCDLHIWTITSGMDSLSCHLLVDKDCDCQKILQKAIHLMEEKFHIRHSTIQVEKPDIAHLKMGI</sequence>
<keyword evidence="7 8" id="KW-0472">Membrane</keyword>
<reference evidence="11 12" key="1">
    <citation type="submission" date="2018-03" db="EMBL/GenBank/DDBJ databases">
        <authorList>
            <person name="Keele B.F."/>
        </authorList>
    </citation>
    <scope>NUCLEOTIDE SEQUENCE [LARGE SCALE GENOMIC DNA]</scope>
    <source>
        <strain evidence="11">ZCTH4_d</strain>
    </source>
</reference>
<dbReference type="PANTHER" id="PTHR11562">
    <property type="entry name" value="CATION EFFLUX PROTEIN/ ZINC TRANSPORTER"/>
    <property type="match status" value="1"/>
</dbReference>
<evidence type="ECO:0000313" key="12">
    <source>
        <dbReference type="Proteomes" id="UP000257014"/>
    </source>
</evidence>
<comment type="similarity">
    <text evidence="2">Belongs to the cation diffusion facilitator (CDF) transporter (TC 2.A.4) family. SLC30A subfamily.</text>
</comment>
<feature type="transmembrane region" description="Helical" evidence="8">
    <location>
        <begin position="38"/>
        <end position="58"/>
    </location>
</feature>
<evidence type="ECO:0000256" key="5">
    <source>
        <dbReference type="ARBA" id="ARBA00022989"/>
    </source>
</evidence>
<feature type="domain" description="Cation efflux protein cytoplasmic" evidence="10">
    <location>
        <begin position="236"/>
        <end position="309"/>
    </location>
</feature>
<keyword evidence="4 8" id="KW-0812">Transmembrane</keyword>
<evidence type="ECO:0000313" key="11">
    <source>
        <dbReference type="EMBL" id="REJ28610.1"/>
    </source>
</evidence>
<dbReference type="NCBIfam" id="TIGR01297">
    <property type="entry name" value="CDF"/>
    <property type="match status" value="1"/>
</dbReference>
<dbReference type="Gene3D" id="1.20.1510.10">
    <property type="entry name" value="Cation efflux protein transmembrane domain"/>
    <property type="match status" value="1"/>
</dbReference>
<evidence type="ECO:0000256" key="2">
    <source>
        <dbReference type="ARBA" id="ARBA00008873"/>
    </source>
</evidence>
<dbReference type="SUPFAM" id="SSF160240">
    <property type="entry name" value="Cation efflux protein cytoplasmic domain-like"/>
    <property type="match status" value="1"/>
</dbReference>
<keyword evidence="3" id="KW-0813">Transport</keyword>
<comment type="caution">
    <text evidence="11">The sequence shown here is derived from an EMBL/GenBank/DDBJ whole genome shotgun (WGS) entry which is preliminary data.</text>
</comment>
<feature type="transmembrane region" description="Helical" evidence="8">
    <location>
        <begin position="198"/>
        <end position="216"/>
    </location>
</feature>
<evidence type="ECO:0000256" key="3">
    <source>
        <dbReference type="ARBA" id="ARBA00022448"/>
    </source>
</evidence>
<feature type="transmembrane region" description="Helical" evidence="8">
    <location>
        <begin position="136"/>
        <end position="159"/>
    </location>
</feature>
<feature type="domain" description="Cation efflux protein transmembrane" evidence="9">
    <location>
        <begin position="38"/>
        <end position="231"/>
    </location>
</feature>
<dbReference type="Proteomes" id="UP000257014">
    <property type="component" value="Unassembled WGS sequence"/>
</dbReference>
<gene>
    <name evidence="11" type="ORF">C6P37_08195</name>
</gene>
<proteinExistence type="inferred from homology"/>
<dbReference type="GO" id="GO:0005385">
    <property type="term" value="F:zinc ion transmembrane transporter activity"/>
    <property type="evidence" value="ECO:0007669"/>
    <property type="project" value="TreeGrafter"/>
</dbReference>
<feature type="transmembrane region" description="Helical" evidence="8">
    <location>
        <begin position="171"/>
        <end position="192"/>
    </location>
</feature>
<dbReference type="InterPro" id="IPR058533">
    <property type="entry name" value="Cation_efflux_TM"/>
</dbReference>
<evidence type="ECO:0000256" key="6">
    <source>
        <dbReference type="ARBA" id="ARBA00023065"/>
    </source>
</evidence>
<feature type="transmembrane region" description="Helical" evidence="8">
    <location>
        <begin position="100"/>
        <end position="124"/>
    </location>
</feature>
<dbReference type="InterPro" id="IPR036837">
    <property type="entry name" value="Cation_efflux_CTD_sf"/>
</dbReference>
<dbReference type="Pfam" id="PF16916">
    <property type="entry name" value="ZT_dimer"/>
    <property type="match status" value="1"/>
</dbReference>
<evidence type="ECO:0000256" key="4">
    <source>
        <dbReference type="ARBA" id="ARBA00022692"/>
    </source>
</evidence>
<dbReference type="InterPro" id="IPR002524">
    <property type="entry name" value="Cation_efflux"/>
</dbReference>
<organism evidence="11 12">
    <name type="scientific">Caldibacillus debilis</name>
    <dbReference type="NCBI Taxonomy" id="301148"/>
    <lineage>
        <taxon>Bacteria</taxon>
        <taxon>Bacillati</taxon>
        <taxon>Bacillota</taxon>
        <taxon>Bacilli</taxon>
        <taxon>Bacillales</taxon>
        <taxon>Bacillaceae</taxon>
        <taxon>Caldibacillus</taxon>
    </lineage>
</organism>
<accession>A0A3E0K4J1</accession>
<evidence type="ECO:0000256" key="8">
    <source>
        <dbReference type="SAM" id="Phobius"/>
    </source>
</evidence>
<evidence type="ECO:0000256" key="7">
    <source>
        <dbReference type="ARBA" id="ARBA00023136"/>
    </source>
</evidence>
<dbReference type="Pfam" id="PF01545">
    <property type="entry name" value="Cation_efflux"/>
    <property type="match status" value="1"/>
</dbReference>
<dbReference type="SUPFAM" id="SSF161111">
    <property type="entry name" value="Cation efflux protein transmembrane domain-like"/>
    <property type="match status" value="1"/>
</dbReference>
<comment type="subcellular location">
    <subcellularLocation>
        <location evidence="1">Membrane</location>
        <topology evidence="1">Multi-pass membrane protein</topology>
    </subcellularLocation>
</comment>
<dbReference type="GO" id="GO:0005886">
    <property type="term" value="C:plasma membrane"/>
    <property type="evidence" value="ECO:0007669"/>
    <property type="project" value="TreeGrafter"/>
</dbReference>
<evidence type="ECO:0000259" key="9">
    <source>
        <dbReference type="Pfam" id="PF01545"/>
    </source>
</evidence>
<keyword evidence="6" id="KW-0406">Ion transport</keyword>
<name>A0A3E0K4J1_9BACI</name>
<evidence type="ECO:0000256" key="1">
    <source>
        <dbReference type="ARBA" id="ARBA00004141"/>
    </source>
</evidence>